<keyword evidence="4" id="KW-0418">Kinase</keyword>
<evidence type="ECO:0000259" key="5">
    <source>
        <dbReference type="Pfam" id="PF02782"/>
    </source>
</evidence>
<dbReference type="AlphaFoldDB" id="A0A5C5RDV3"/>
<evidence type="ECO:0000256" key="2">
    <source>
        <dbReference type="ARBA" id="ARBA00022629"/>
    </source>
</evidence>
<evidence type="ECO:0000256" key="1">
    <source>
        <dbReference type="ARBA" id="ARBA00009156"/>
    </source>
</evidence>
<dbReference type="InterPro" id="IPR018485">
    <property type="entry name" value="FGGY_C"/>
</dbReference>
<accession>A0A5C5RDV3</accession>
<keyword evidence="7" id="KW-1185">Reference proteome</keyword>
<feature type="domain" description="Carbohydrate kinase FGGY C-terminal" evidence="5">
    <location>
        <begin position="49"/>
        <end position="176"/>
    </location>
</feature>
<dbReference type="PANTHER" id="PTHR43095:SF5">
    <property type="entry name" value="XYLULOSE KINASE"/>
    <property type="match status" value="1"/>
</dbReference>
<dbReference type="GO" id="GO:0042732">
    <property type="term" value="P:D-xylose metabolic process"/>
    <property type="evidence" value="ECO:0007669"/>
    <property type="project" value="UniProtKB-KW"/>
</dbReference>
<name>A0A5C5RDV3_9ACTN</name>
<comment type="caution">
    <text evidence="6">The sequence shown here is derived from an EMBL/GenBank/DDBJ whole genome shotgun (WGS) entry which is preliminary data.</text>
</comment>
<dbReference type="InterPro" id="IPR050406">
    <property type="entry name" value="FGGY_Carb_Kinase"/>
</dbReference>
<evidence type="ECO:0000313" key="6">
    <source>
        <dbReference type="EMBL" id="TWS20345.1"/>
    </source>
</evidence>
<sequence length="178" mass="18559">QDAGSLSEEGARLLDPTGVFGAGVPMCPPEGDAGTGMVATRAVEPRTGNVSAGTSVFAMVVLERSLGRVHPELDLVATPEGFPVAMVHSNNGASEWDQWVGVFSEFATAAGVDLPRHALYDLLYAQALQGPADGGGLMAFNFLSGEPIVGLEHGRPLSLRNPGAPLTLQAFMRTQLMT</sequence>
<gene>
    <name evidence="6" type="ORF">FK530_25360</name>
</gene>
<dbReference type="PANTHER" id="PTHR43095">
    <property type="entry name" value="SUGAR KINASE"/>
    <property type="match status" value="1"/>
</dbReference>
<dbReference type="Gene3D" id="3.30.420.40">
    <property type="match status" value="1"/>
</dbReference>
<dbReference type="Proteomes" id="UP000319375">
    <property type="component" value="Unassembled WGS sequence"/>
</dbReference>
<dbReference type="Pfam" id="PF02782">
    <property type="entry name" value="FGGY_C"/>
    <property type="match status" value="1"/>
</dbReference>
<proteinExistence type="inferred from homology"/>
<organism evidence="6 7">
    <name type="scientific">Tsukamurella conjunctivitidis</name>
    <dbReference type="NCBI Taxonomy" id="2592068"/>
    <lineage>
        <taxon>Bacteria</taxon>
        <taxon>Bacillati</taxon>
        <taxon>Actinomycetota</taxon>
        <taxon>Actinomycetes</taxon>
        <taxon>Mycobacteriales</taxon>
        <taxon>Tsukamurellaceae</taxon>
        <taxon>Tsukamurella</taxon>
    </lineage>
</organism>
<feature type="non-terminal residue" evidence="6">
    <location>
        <position position="1"/>
    </location>
</feature>
<comment type="similarity">
    <text evidence="1">Belongs to the FGGY kinase family.</text>
</comment>
<reference evidence="6 7" key="1">
    <citation type="submission" date="2019-06" db="EMBL/GenBank/DDBJ databases">
        <title>Tsukamurella conjunctivitidis sp. nov., Tsukamurella assacharolytica sp. nov. and Tsukamurella sputae sp. nov. isolated from patients with conjunctivitis, bacteraemia (lymphoma) and respiratory infection (sputum) in Hong Kong.</title>
        <authorList>
            <person name="Teng J.L.L."/>
            <person name="Lee H.H."/>
            <person name="Fong J.Y.H."/>
            <person name="Fok K.M.N."/>
            <person name="Lau S.K.P."/>
            <person name="Woo P.C.Y."/>
        </authorList>
    </citation>
    <scope>NUCLEOTIDE SEQUENCE [LARGE SCALE GENOMIC DNA]</scope>
    <source>
        <strain evidence="6 7">HKU72</strain>
    </source>
</reference>
<feature type="non-terminal residue" evidence="6">
    <location>
        <position position="178"/>
    </location>
</feature>
<keyword evidence="2" id="KW-0859">Xylose metabolism</keyword>
<evidence type="ECO:0000256" key="4">
    <source>
        <dbReference type="ARBA" id="ARBA00022777"/>
    </source>
</evidence>
<protein>
    <submittedName>
        <fullName evidence="6">ATPase</fullName>
    </submittedName>
</protein>
<keyword evidence="2" id="KW-0119">Carbohydrate metabolism</keyword>
<dbReference type="GO" id="GO:0016301">
    <property type="term" value="F:kinase activity"/>
    <property type="evidence" value="ECO:0007669"/>
    <property type="project" value="UniProtKB-KW"/>
</dbReference>
<keyword evidence="3" id="KW-0808">Transferase</keyword>
<evidence type="ECO:0000313" key="7">
    <source>
        <dbReference type="Proteomes" id="UP000319375"/>
    </source>
</evidence>
<dbReference type="EMBL" id="VIGX01000271">
    <property type="protein sequence ID" value="TWS20345.1"/>
    <property type="molecule type" value="Genomic_DNA"/>
</dbReference>
<evidence type="ECO:0000256" key="3">
    <source>
        <dbReference type="ARBA" id="ARBA00022679"/>
    </source>
</evidence>